<evidence type="ECO:0000256" key="5">
    <source>
        <dbReference type="ARBA" id="ARBA00023136"/>
    </source>
</evidence>
<dbReference type="HOGENOM" id="CLU_120964_3_3_10"/>
<feature type="transmembrane region" description="Helical" evidence="6">
    <location>
        <begin position="15"/>
        <end position="34"/>
    </location>
</feature>
<name>A0A0E3ZVR4_9BACT</name>
<proteinExistence type="predicted"/>
<dbReference type="KEGG" id="srd:SD10_14670"/>
<dbReference type="AlphaFoldDB" id="A0A0E3ZVR4"/>
<dbReference type="Proteomes" id="UP000033054">
    <property type="component" value="Chromosome"/>
</dbReference>
<keyword evidence="9" id="KW-1185">Reference proteome</keyword>
<reference evidence="8 9" key="1">
    <citation type="journal article" date="2014" name="Curr. Microbiol.">
        <title>Spirosoma radiotolerans sp. nov., a gamma-radiation-resistant bacterium isolated from gamma ray-irradiated soil.</title>
        <authorList>
            <person name="Lee J.J."/>
            <person name="Srinivasan S."/>
            <person name="Lim S."/>
            <person name="Joe M."/>
            <person name="Im S."/>
            <person name="Bae S.I."/>
            <person name="Park K.R."/>
            <person name="Han J.H."/>
            <person name="Park S.H."/>
            <person name="Joo B.M."/>
            <person name="Park S.J."/>
            <person name="Kim M.K."/>
        </authorList>
    </citation>
    <scope>NUCLEOTIDE SEQUENCE [LARGE SCALE GENOMIC DNA]</scope>
    <source>
        <strain evidence="8 9">DG5A</strain>
    </source>
</reference>
<keyword evidence="2" id="KW-1003">Cell membrane</keyword>
<evidence type="ECO:0000256" key="2">
    <source>
        <dbReference type="ARBA" id="ARBA00022475"/>
    </source>
</evidence>
<sequence length="107" mass="11846">MTDTLFNSPKIRLRVVGLAEGVSYLLLLFIGVPLKRLGGHPEVVQLIGPIHGLLFLFYVLTVIQAKTEYEWPLGKTLLALVASIVPGGTFYADHKIFRHLPGRPTPQ</sequence>
<dbReference type="EMBL" id="CP010429">
    <property type="protein sequence ID" value="AKD55960.1"/>
    <property type="molecule type" value="Genomic_DNA"/>
</dbReference>
<dbReference type="PANTHER" id="PTHR40077">
    <property type="entry name" value="MEMBRANE PROTEIN-RELATED"/>
    <property type="match status" value="1"/>
</dbReference>
<comment type="subcellular location">
    <subcellularLocation>
        <location evidence="1">Cell membrane</location>
        <topology evidence="1">Multi-pass membrane protein</topology>
    </subcellularLocation>
</comment>
<evidence type="ECO:0000313" key="8">
    <source>
        <dbReference type="EMBL" id="AKD55960.1"/>
    </source>
</evidence>
<evidence type="ECO:0000313" key="9">
    <source>
        <dbReference type="Proteomes" id="UP000033054"/>
    </source>
</evidence>
<evidence type="ECO:0000256" key="3">
    <source>
        <dbReference type="ARBA" id="ARBA00022692"/>
    </source>
</evidence>
<keyword evidence="4 6" id="KW-1133">Transmembrane helix</keyword>
<evidence type="ECO:0000256" key="6">
    <source>
        <dbReference type="SAM" id="Phobius"/>
    </source>
</evidence>
<dbReference type="RefSeq" id="WP_046574633.1">
    <property type="nucleotide sequence ID" value="NZ_CP010429.1"/>
</dbReference>
<evidence type="ECO:0000256" key="4">
    <source>
        <dbReference type="ARBA" id="ARBA00022989"/>
    </source>
</evidence>
<dbReference type="Pfam" id="PF12823">
    <property type="entry name" value="DUF3817"/>
    <property type="match status" value="1"/>
</dbReference>
<protein>
    <submittedName>
        <fullName evidence="8">Membrane protein</fullName>
    </submittedName>
</protein>
<accession>A0A0E3ZVR4</accession>
<dbReference type="PATRIC" id="fig|1379870.5.peg.3190"/>
<dbReference type="InterPro" id="IPR023845">
    <property type="entry name" value="DUF3817_TM"/>
</dbReference>
<gene>
    <name evidence="8" type="ORF">SD10_14670</name>
</gene>
<dbReference type="STRING" id="1379870.SD10_14670"/>
<dbReference type="NCBIfam" id="TIGR03954">
    <property type="entry name" value="integ_memb_HG"/>
    <property type="match status" value="1"/>
</dbReference>
<organism evidence="8 9">
    <name type="scientific">Spirosoma radiotolerans</name>
    <dbReference type="NCBI Taxonomy" id="1379870"/>
    <lineage>
        <taxon>Bacteria</taxon>
        <taxon>Pseudomonadati</taxon>
        <taxon>Bacteroidota</taxon>
        <taxon>Cytophagia</taxon>
        <taxon>Cytophagales</taxon>
        <taxon>Cytophagaceae</taxon>
        <taxon>Spirosoma</taxon>
    </lineage>
</organism>
<keyword evidence="5 6" id="KW-0472">Membrane</keyword>
<evidence type="ECO:0000256" key="1">
    <source>
        <dbReference type="ARBA" id="ARBA00004651"/>
    </source>
</evidence>
<feature type="domain" description="DUF3817" evidence="7">
    <location>
        <begin position="12"/>
        <end position="96"/>
    </location>
</feature>
<dbReference type="GO" id="GO:0005886">
    <property type="term" value="C:plasma membrane"/>
    <property type="evidence" value="ECO:0007669"/>
    <property type="project" value="UniProtKB-SubCell"/>
</dbReference>
<evidence type="ECO:0000259" key="7">
    <source>
        <dbReference type="Pfam" id="PF12823"/>
    </source>
</evidence>
<feature type="transmembrane region" description="Helical" evidence="6">
    <location>
        <begin position="71"/>
        <end position="92"/>
    </location>
</feature>
<dbReference type="PANTHER" id="PTHR40077:SF1">
    <property type="entry name" value="MEMBRANE PROTEIN"/>
    <property type="match status" value="1"/>
</dbReference>
<feature type="transmembrane region" description="Helical" evidence="6">
    <location>
        <begin position="46"/>
        <end position="65"/>
    </location>
</feature>
<keyword evidence="3 6" id="KW-0812">Transmembrane</keyword>
<dbReference type="OrthoDB" id="1121311at2"/>